<protein>
    <recommendedName>
        <fullName evidence="1">UBC core domain-containing protein</fullName>
    </recommendedName>
</protein>
<gene>
    <name evidence="2" type="ORF">HPB52_009926</name>
</gene>
<dbReference type="VEuPathDB" id="VectorBase:RSAN_041178"/>
<dbReference type="InterPro" id="IPR000608">
    <property type="entry name" value="UBC"/>
</dbReference>
<evidence type="ECO:0000313" key="2">
    <source>
        <dbReference type="EMBL" id="KAH7976209.1"/>
    </source>
</evidence>
<dbReference type="InterPro" id="IPR050113">
    <property type="entry name" value="Ub_conjugating_enzyme"/>
</dbReference>
<dbReference type="EMBL" id="JABSTV010001246">
    <property type="protein sequence ID" value="KAH7976209.1"/>
    <property type="molecule type" value="Genomic_DNA"/>
</dbReference>
<reference evidence="2" key="2">
    <citation type="submission" date="2021-09" db="EMBL/GenBank/DDBJ databases">
        <authorList>
            <person name="Jia N."/>
            <person name="Wang J."/>
            <person name="Shi W."/>
            <person name="Du L."/>
            <person name="Sun Y."/>
            <person name="Zhan W."/>
            <person name="Jiang J."/>
            <person name="Wang Q."/>
            <person name="Zhang B."/>
            <person name="Ji P."/>
            <person name="Sakyi L.B."/>
            <person name="Cui X."/>
            <person name="Yuan T."/>
            <person name="Jiang B."/>
            <person name="Yang W."/>
            <person name="Lam T.T.-Y."/>
            <person name="Chang Q."/>
            <person name="Ding S."/>
            <person name="Wang X."/>
            <person name="Zhu J."/>
            <person name="Ruan X."/>
            <person name="Zhao L."/>
            <person name="Wei J."/>
            <person name="Que T."/>
            <person name="Du C."/>
            <person name="Cheng J."/>
            <person name="Dai P."/>
            <person name="Han X."/>
            <person name="Huang E."/>
            <person name="Gao Y."/>
            <person name="Liu J."/>
            <person name="Shao H."/>
            <person name="Ye R."/>
            <person name="Li L."/>
            <person name="Wei W."/>
            <person name="Wang X."/>
            <person name="Wang C."/>
            <person name="Huo Q."/>
            <person name="Li W."/>
            <person name="Guo W."/>
            <person name="Chen H."/>
            <person name="Chen S."/>
            <person name="Zhou L."/>
            <person name="Zhou L."/>
            <person name="Ni X."/>
            <person name="Tian J."/>
            <person name="Zhou Y."/>
            <person name="Sheng Y."/>
            <person name="Liu T."/>
            <person name="Pan Y."/>
            <person name="Xia L."/>
            <person name="Li J."/>
            <person name="Zhao F."/>
            <person name="Cao W."/>
        </authorList>
    </citation>
    <scope>NUCLEOTIDE SEQUENCE</scope>
    <source>
        <strain evidence="2">Rsan-2018</strain>
        <tissue evidence="2">Larvae</tissue>
    </source>
</reference>
<proteinExistence type="predicted"/>
<dbReference type="SMART" id="SM00212">
    <property type="entry name" value="UBCc"/>
    <property type="match status" value="1"/>
</dbReference>
<evidence type="ECO:0000313" key="3">
    <source>
        <dbReference type="Proteomes" id="UP000821837"/>
    </source>
</evidence>
<organism evidence="2 3">
    <name type="scientific">Rhipicephalus sanguineus</name>
    <name type="common">Brown dog tick</name>
    <name type="synonym">Ixodes sanguineus</name>
    <dbReference type="NCBI Taxonomy" id="34632"/>
    <lineage>
        <taxon>Eukaryota</taxon>
        <taxon>Metazoa</taxon>
        <taxon>Ecdysozoa</taxon>
        <taxon>Arthropoda</taxon>
        <taxon>Chelicerata</taxon>
        <taxon>Arachnida</taxon>
        <taxon>Acari</taxon>
        <taxon>Parasitiformes</taxon>
        <taxon>Ixodida</taxon>
        <taxon>Ixodoidea</taxon>
        <taxon>Ixodidae</taxon>
        <taxon>Rhipicephalinae</taxon>
        <taxon>Rhipicephalus</taxon>
        <taxon>Rhipicephalus</taxon>
    </lineage>
</organism>
<comment type="caution">
    <text evidence="2">The sequence shown here is derived from an EMBL/GenBank/DDBJ whole genome shotgun (WGS) entry which is preliminary data.</text>
</comment>
<accession>A0A9D4T7E2</accession>
<dbReference type="InterPro" id="IPR016135">
    <property type="entry name" value="UBQ-conjugating_enzyme/RWD"/>
</dbReference>
<dbReference type="AlphaFoldDB" id="A0A9D4T7E2"/>
<evidence type="ECO:0000259" key="1">
    <source>
        <dbReference type="PROSITE" id="PS50127"/>
    </source>
</evidence>
<dbReference type="PANTHER" id="PTHR24067">
    <property type="entry name" value="UBIQUITIN-CONJUGATING ENZYME E2"/>
    <property type="match status" value="1"/>
</dbReference>
<dbReference type="Pfam" id="PF00179">
    <property type="entry name" value="UQ_con"/>
    <property type="match status" value="1"/>
</dbReference>
<reference evidence="2" key="1">
    <citation type="journal article" date="2020" name="Cell">
        <title>Large-Scale Comparative Analyses of Tick Genomes Elucidate Their Genetic Diversity and Vector Capacities.</title>
        <authorList>
            <consortium name="Tick Genome and Microbiome Consortium (TIGMIC)"/>
            <person name="Jia N."/>
            <person name="Wang J."/>
            <person name="Shi W."/>
            <person name="Du L."/>
            <person name="Sun Y."/>
            <person name="Zhan W."/>
            <person name="Jiang J.F."/>
            <person name="Wang Q."/>
            <person name="Zhang B."/>
            <person name="Ji P."/>
            <person name="Bell-Sakyi L."/>
            <person name="Cui X.M."/>
            <person name="Yuan T.T."/>
            <person name="Jiang B.G."/>
            <person name="Yang W.F."/>
            <person name="Lam T.T."/>
            <person name="Chang Q.C."/>
            <person name="Ding S.J."/>
            <person name="Wang X.J."/>
            <person name="Zhu J.G."/>
            <person name="Ruan X.D."/>
            <person name="Zhao L."/>
            <person name="Wei J.T."/>
            <person name="Ye R.Z."/>
            <person name="Que T.C."/>
            <person name="Du C.H."/>
            <person name="Zhou Y.H."/>
            <person name="Cheng J.X."/>
            <person name="Dai P.F."/>
            <person name="Guo W.B."/>
            <person name="Han X.H."/>
            <person name="Huang E.J."/>
            <person name="Li L.F."/>
            <person name="Wei W."/>
            <person name="Gao Y.C."/>
            <person name="Liu J.Z."/>
            <person name="Shao H.Z."/>
            <person name="Wang X."/>
            <person name="Wang C.C."/>
            <person name="Yang T.C."/>
            <person name="Huo Q.B."/>
            <person name="Li W."/>
            <person name="Chen H.Y."/>
            <person name="Chen S.E."/>
            <person name="Zhou L.G."/>
            <person name="Ni X.B."/>
            <person name="Tian J.H."/>
            <person name="Sheng Y."/>
            <person name="Liu T."/>
            <person name="Pan Y.S."/>
            <person name="Xia L.Y."/>
            <person name="Li J."/>
            <person name="Zhao F."/>
            <person name="Cao W.C."/>
        </authorList>
    </citation>
    <scope>NUCLEOTIDE SEQUENCE</scope>
    <source>
        <strain evidence="2">Rsan-2018</strain>
    </source>
</reference>
<feature type="domain" description="UBC core" evidence="1">
    <location>
        <begin position="15"/>
        <end position="183"/>
    </location>
</feature>
<dbReference type="VEuPathDB" id="VectorBase:RSAN_046654"/>
<dbReference type="OrthoDB" id="47801at2759"/>
<keyword evidence="3" id="KW-1185">Reference proteome</keyword>
<dbReference type="PROSITE" id="PS50127">
    <property type="entry name" value="UBC_2"/>
    <property type="match status" value="1"/>
</dbReference>
<sequence>MWDPLNYLDEEPTAASLHRVSRDMMDYVLNPVPRSILYVEETDFTRQHVLLAGEQGTAWAGGFFEFFIKFPRDYPTRPPRVRFLTTDHGRVQFHEKLPPYGMVRLDVLATTGTSAWRSYMTLSTTIHAIKSLLRECRSRPRYIRTQTMRVAVLEQLKRALKADNTQPPTFRKYIIHSFLDSYDEYERSVTSTIKGVPFATGDGWNYKKEELLAHLRACKEKAELFVQAEAANEEVPVRHTVLAPAPADHSVR</sequence>
<dbReference type="SUPFAM" id="SSF54495">
    <property type="entry name" value="UBC-like"/>
    <property type="match status" value="1"/>
</dbReference>
<dbReference type="Proteomes" id="UP000821837">
    <property type="component" value="Chromosome 10"/>
</dbReference>
<dbReference type="Gene3D" id="3.10.110.10">
    <property type="entry name" value="Ubiquitin Conjugating Enzyme"/>
    <property type="match status" value="1"/>
</dbReference>
<name>A0A9D4T7E2_RHISA</name>